<evidence type="ECO:0000313" key="1">
    <source>
        <dbReference type="EMBL" id="KAF7031396.1"/>
    </source>
</evidence>
<dbReference type="Proteomes" id="UP000815260">
    <property type="component" value="Chromosome 3B"/>
</dbReference>
<proteinExistence type="predicted"/>
<dbReference type="EMBL" id="CM022218">
    <property type="protein sequence ID" value="KAF7031396.1"/>
    <property type="molecule type" value="Genomic_DNA"/>
</dbReference>
<protein>
    <submittedName>
        <fullName evidence="1">Uncharacterized protein</fullName>
    </submittedName>
</protein>
<sequence>YFYSRKNTSIPLTHSFKFIILCLCSTNNTDFSHTYR</sequence>
<name>A0A9R1FN35_WHEAT</name>
<feature type="non-terminal residue" evidence="1">
    <location>
        <position position="36"/>
    </location>
</feature>
<reference evidence="1" key="1">
    <citation type="journal article" date="2017" name="Gigascience">
        <title>The first near-complete assembly of the hexaploid bread wheat genome, Triticum aestivum.</title>
        <authorList>
            <person name="Zimin A.V."/>
            <person name="Puiu D."/>
            <person name="Hall R."/>
            <person name="Kingan S."/>
            <person name="Clavijo B.J."/>
            <person name="Salzberg S.L."/>
        </authorList>
    </citation>
    <scope>NUCLEOTIDE SEQUENCE</scope>
    <source>
        <tissue evidence="1">Leaf</tissue>
    </source>
</reference>
<accession>A0A9R1FN35</accession>
<feature type="non-terminal residue" evidence="1">
    <location>
        <position position="1"/>
    </location>
</feature>
<gene>
    <name evidence="1" type="ORF">CFC21_042733</name>
</gene>
<reference evidence="1" key="2">
    <citation type="submission" date="2020-03" db="EMBL/GenBank/DDBJ databases">
        <title>The second near-complete assembly of the hexaploid bread wheat (Triticum aestivum) genome.</title>
        <authorList>
            <person name="Zimin A.V."/>
            <person name="Puiu D."/>
            <person name="Shumante A."/>
            <person name="Alonge M."/>
            <person name="Salzberg S.L."/>
        </authorList>
    </citation>
    <scope>NUCLEOTIDE SEQUENCE</scope>
    <source>
        <tissue evidence="1">Leaf</tissue>
    </source>
</reference>
<organism evidence="1">
    <name type="scientific">Triticum aestivum</name>
    <name type="common">Wheat</name>
    <dbReference type="NCBI Taxonomy" id="4565"/>
    <lineage>
        <taxon>Eukaryota</taxon>
        <taxon>Viridiplantae</taxon>
        <taxon>Streptophyta</taxon>
        <taxon>Embryophyta</taxon>
        <taxon>Tracheophyta</taxon>
        <taxon>Spermatophyta</taxon>
        <taxon>Magnoliopsida</taxon>
        <taxon>Liliopsida</taxon>
        <taxon>Poales</taxon>
        <taxon>Poaceae</taxon>
        <taxon>BOP clade</taxon>
        <taxon>Pooideae</taxon>
        <taxon>Triticodae</taxon>
        <taxon>Triticeae</taxon>
        <taxon>Triticinae</taxon>
        <taxon>Triticum</taxon>
    </lineage>
</organism>
<dbReference type="AlphaFoldDB" id="A0A9R1FN35"/>
<comment type="caution">
    <text evidence="1">The sequence shown here is derived from an EMBL/GenBank/DDBJ whole genome shotgun (WGS) entry which is preliminary data.</text>
</comment>